<keyword evidence="8" id="KW-1185">Reference proteome</keyword>
<dbReference type="Pfam" id="PF21989">
    <property type="entry name" value="RA_2"/>
    <property type="match status" value="1"/>
</dbReference>
<dbReference type="GeneID" id="116296703"/>
<evidence type="ECO:0000256" key="4">
    <source>
        <dbReference type="SAM" id="MobiDB-lite"/>
    </source>
</evidence>
<sequence>MLRQGEINLEGLKKAKEQYCTSSLKKHDSDDDVMLEELLADCDVLDHDDSKPLIDTNRHMEILQEQGAALSNDEWMTSPPKDSNESKDVNDNEGAKSADETKEPQSAGGTSVQIFNEDHSCMTVSVGQNMSAVECCHKLVLLNTFKEDPNWVIAEHVTDLGIERVVEDHERILEVYQHWAPNSNNKFLFRKDHKKYDFFINTAEYFPSHLLDDDSSDRAVTEQAERAKQILLQKLFRQCTQVPEIASMLYIKDFSKKSWSKKYLILRGSGLYSSTKGKSRAFKDLQSFVQFDGCALYYLLNSTKIHKSPTPYGFCLVPLKAKELKEIKCFCCEDEKSFLSWMTGIRLAKLGSQLRNNYDDMIRKFAKLAKLSSSVTIPPKPAKVHETVLRSRSQTTAACLVREDRVAMDFTGRYGKIVTNTKEIEELSNARPPKRLSRRLYGSLFIQSSQSVDSDIDEEPWFHGLVSREQTLKTMKEEGLENGLFLVRKSCTANDVFVLSFCMNKKVYHCQMVQDIGNGNEMCFSLDKGPAFPCVADLIEYYKQKPINGLSVALRRPCKKRRNSLTTTEPARASSAES</sequence>
<evidence type="ECO:0000259" key="5">
    <source>
        <dbReference type="PROSITE" id="PS50001"/>
    </source>
</evidence>
<dbReference type="InterPro" id="IPR001849">
    <property type="entry name" value="PH_domain"/>
</dbReference>
<feature type="domain" description="Ras-associating" evidence="7">
    <location>
        <begin position="108"/>
        <end position="194"/>
    </location>
</feature>
<evidence type="ECO:0000259" key="6">
    <source>
        <dbReference type="PROSITE" id="PS50003"/>
    </source>
</evidence>
<dbReference type="InterPro" id="IPR029071">
    <property type="entry name" value="Ubiquitin-like_domsf"/>
</dbReference>
<evidence type="ECO:0000256" key="3">
    <source>
        <dbReference type="PROSITE-ProRule" id="PRU00191"/>
    </source>
</evidence>
<organism evidence="8 9">
    <name type="scientific">Actinia tenebrosa</name>
    <name type="common">Australian red waratah sea anemone</name>
    <dbReference type="NCBI Taxonomy" id="6105"/>
    <lineage>
        <taxon>Eukaryota</taxon>
        <taxon>Metazoa</taxon>
        <taxon>Cnidaria</taxon>
        <taxon>Anthozoa</taxon>
        <taxon>Hexacorallia</taxon>
        <taxon>Actiniaria</taxon>
        <taxon>Actiniidae</taxon>
        <taxon>Actinia</taxon>
    </lineage>
</organism>
<evidence type="ECO:0000259" key="7">
    <source>
        <dbReference type="PROSITE" id="PS50200"/>
    </source>
</evidence>
<keyword evidence="2 3" id="KW-0727">SH2 domain</keyword>
<feature type="domain" description="SH2" evidence="5">
    <location>
        <begin position="461"/>
        <end position="558"/>
    </location>
</feature>
<proteinExistence type="inferred from homology"/>
<dbReference type="AlphaFoldDB" id="A0A6P8HYY2"/>
<dbReference type="GO" id="GO:0007165">
    <property type="term" value="P:signal transduction"/>
    <property type="evidence" value="ECO:0007669"/>
    <property type="project" value="InterPro"/>
</dbReference>
<dbReference type="PROSITE" id="PS50003">
    <property type="entry name" value="PH_DOMAIN"/>
    <property type="match status" value="1"/>
</dbReference>
<name>A0A6P8HYY2_ACTTE</name>
<reference evidence="9" key="1">
    <citation type="submission" date="2025-08" db="UniProtKB">
        <authorList>
            <consortium name="RefSeq"/>
        </authorList>
    </citation>
    <scope>IDENTIFICATION</scope>
    <source>
        <tissue evidence="9">Tentacle</tissue>
    </source>
</reference>
<dbReference type="InterPro" id="IPR000159">
    <property type="entry name" value="RA_dom"/>
</dbReference>
<evidence type="ECO:0000313" key="8">
    <source>
        <dbReference type="Proteomes" id="UP000515163"/>
    </source>
</evidence>
<dbReference type="Gene3D" id="3.30.505.10">
    <property type="entry name" value="SH2 domain"/>
    <property type="match status" value="1"/>
</dbReference>
<dbReference type="InterPro" id="IPR011993">
    <property type="entry name" value="PH-like_dom_sf"/>
</dbReference>
<feature type="compositionally biased region" description="Basic and acidic residues" evidence="4">
    <location>
        <begin position="82"/>
        <end position="103"/>
    </location>
</feature>
<dbReference type="Gene3D" id="2.30.29.30">
    <property type="entry name" value="Pleckstrin-homology domain (PH domain)/Phosphotyrosine-binding domain (PTB)"/>
    <property type="match status" value="1"/>
</dbReference>
<dbReference type="Pfam" id="PF00017">
    <property type="entry name" value="SH2"/>
    <property type="match status" value="1"/>
</dbReference>
<dbReference type="PROSITE" id="PS50001">
    <property type="entry name" value="SH2"/>
    <property type="match status" value="1"/>
</dbReference>
<dbReference type="PANTHER" id="PTHR11243:SF23">
    <property type="entry name" value="LD06925P"/>
    <property type="match status" value="1"/>
</dbReference>
<dbReference type="RefSeq" id="XP_031560623.1">
    <property type="nucleotide sequence ID" value="XM_031704763.1"/>
</dbReference>
<dbReference type="Pfam" id="PF00169">
    <property type="entry name" value="PH"/>
    <property type="match status" value="1"/>
</dbReference>
<dbReference type="InterPro" id="IPR036860">
    <property type="entry name" value="SH2_dom_sf"/>
</dbReference>
<gene>
    <name evidence="9" type="primary">LOC116296703</name>
</gene>
<dbReference type="OrthoDB" id="5977126at2759"/>
<feature type="domain" description="PH" evidence="6">
    <location>
        <begin position="241"/>
        <end position="350"/>
    </location>
</feature>
<dbReference type="SUPFAM" id="SSF54236">
    <property type="entry name" value="Ubiquitin-like"/>
    <property type="match status" value="1"/>
</dbReference>
<comment type="similarity">
    <text evidence="1">Belongs to the GRB7/10/14 family.</text>
</comment>
<evidence type="ECO:0000256" key="2">
    <source>
        <dbReference type="ARBA" id="ARBA00022999"/>
    </source>
</evidence>
<protein>
    <submittedName>
        <fullName evidence="9">Growth factor receptor-bound protein 14-like isoform X2</fullName>
    </submittedName>
</protein>
<dbReference type="SMART" id="SM00233">
    <property type="entry name" value="PH"/>
    <property type="match status" value="1"/>
</dbReference>
<dbReference type="PROSITE" id="PS50200">
    <property type="entry name" value="RA"/>
    <property type="match status" value="1"/>
</dbReference>
<dbReference type="InterPro" id="IPR039665">
    <property type="entry name" value="PH_APBB1IP"/>
</dbReference>
<dbReference type="Gene3D" id="3.10.20.90">
    <property type="entry name" value="Phosphatidylinositol 3-kinase Catalytic Subunit, Chain A, domain 1"/>
    <property type="match status" value="1"/>
</dbReference>
<dbReference type="PANTHER" id="PTHR11243">
    <property type="entry name" value="GROWTH FACTOR RECEPTOR-BOUND PROTEIN"/>
    <property type="match status" value="1"/>
</dbReference>
<accession>A0A6P8HYY2</accession>
<dbReference type="SUPFAM" id="SSF55550">
    <property type="entry name" value="SH2 domain"/>
    <property type="match status" value="1"/>
</dbReference>
<dbReference type="SUPFAM" id="SSF50729">
    <property type="entry name" value="PH domain-like"/>
    <property type="match status" value="1"/>
</dbReference>
<dbReference type="SMART" id="SM00252">
    <property type="entry name" value="SH2"/>
    <property type="match status" value="1"/>
</dbReference>
<evidence type="ECO:0000313" key="9">
    <source>
        <dbReference type="RefSeq" id="XP_031560623.1"/>
    </source>
</evidence>
<dbReference type="InterPro" id="IPR000980">
    <property type="entry name" value="SH2"/>
</dbReference>
<evidence type="ECO:0000256" key="1">
    <source>
        <dbReference type="ARBA" id="ARBA00006708"/>
    </source>
</evidence>
<dbReference type="InterPro" id="IPR039664">
    <property type="entry name" value="GRB/APBB1IP"/>
</dbReference>
<dbReference type="Proteomes" id="UP000515163">
    <property type="component" value="Unplaced"/>
</dbReference>
<feature type="region of interest" description="Disordered" evidence="4">
    <location>
        <begin position="69"/>
        <end position="110"/>
    </location>
</feature>
<dbReference type="CDD" id="cd01259">
    <property type="entry name" value="PH_APBB1IP"/>
    <property type="match status" value="1"/>
</dbReference>